<accession>A0A6N7PS51</accession>
<organism evidence="2 3">
    <name type="scientific">Polyangium spumosum</name>
    <dbReference type="NCBI Taxonomy" id="889282"/>
    <lineage>
        <taxon>Bacteria</taxon>
        <taxon>Pseudomonadati</taxon>
        <taxon>Myxococcota</taxon>
        <taxon>Polyangia</taxon>
        <taxon>Polyangiales</taxon>
        <taxon>Polyangiaceae</taxon>
        <taxon>Polyangium</taxon>
    </lineage>
</organism>
<dbReference type="Proteomes" id="UP000440224">
    <property type="component" value="Unassembled WGS sequence"/>
</dbReference>
<keyword evidence="3" id="KW-1185">Reference proteome</keyword>
<proteinExistence type="predicted"/>
<keyword evidence="1" id="KW-0732">Signal</keyword>
<comment type="caution">
    <text evidence="2">The sequence shown here is derived from an EMBL/GenBank/DDBJ whole genome shotgun (WGS) entry which is preliminary data.</text>
</comment>
<reference evidence="2 3" key="1">
    <citation type="submission" date="2019-10" db="EMBL/GenBank/DDBJ databases">
        <title>A soil myxobacterium in the family Polyangiaceae.</title>
        <authorList>
            <person name="Li Y."/>
            <person name="Wang J."/>
        </authorList>
    </citation>
    <scope>NUCLEOTIDE SEQUENCE [LARGE SCALE GENOMIC DNA]</scope>
    <source>
        <strain evidence="2 3">DSM 14734</strain>
    </source>
</reference>
<sequence length="348" mass="36356">MTCLRLALVLPLVALLFGCSDPPEPPPPPPEQAGWQVVLDGGDLDRAVLSVWGSGPKDVFAVGGPLGNGLETLVVHFDGETWRELHPGGDETYWWVSGSGPDDVWMVGEQGRITHWDGATFTEHVSGTTATLWGVWAAGEADAWAVGGTPEGGTGAPNDVVLRWDGETWTPVTLPGAPLGRALYKVWGTSSDDLYVVGEFGTIWHKKGADWALESDPPLASGTLFTVAGCGPDEVYAVGGFDVLRSDGASWQKLDVALTNGANGVSCGGPGQVVVVGFGGSKQRLDAGRWVDEFDLPPYADLHAAWADGTGTYWAGGGNFVTGSMPGAAREGVVARYGLGRVASEVTP</sequence>
<dbReference type="PROSITE" id="PS51257">
    <property type="entry name" value="PROKAR_LIPOPROTEIN"/>
    <property type="match status" value="1"/>
</dbReference>
<dbReference type="InterPro" id="IPR011043">
    <property type="entry name" value="Gal_Oxase/kelch_b-propeller"/>
</dbReference>
<dbReference type="EMBL" id="WJIE01000006">
    <property type="protein sequence ID" value="MRG94759.1"/>
    <property type="molecule type" value="Genomic_DNA"/>
</dbReference>
<protein>
    <recommendedName>
        <fullName evidence="4">Galactose oxidase</fullName>
    </recommendedName>
</protein>
<gene>
    <name evidence="2" type="ORF">GF068_22970</name>
</gene>
<evidence type="ECO:0000256" key="1">
    <source>
        <dbReference type="SAM" id="SignalP"/>
    </source>
</evidence>
<evidence type="ECO:0000313" key="3">
    <source>
        <dbReference type="Proteomes" id="UP000440224"/>
    </source>
</evidence>
<feature type="signal peptide" evidence="1">
    <location>
        <begin position="1"/>
        <end position="22"/>
    </location>
</feature>
<dbReference type="AlphaFoldDB" id="A0A6N7PS51"/>
<dbReference type="OrthoDB" id="8093255at2"/>
<feature type="chain" id="PRO_5026915309" description="Galactose oxidase" evidence="1">
    <location>
        <begin position="23"/>
        <end position="348"/>
    </location>
</feature>
<dbReference type="RefSeq" id="WP_153821575.1">
    <property type="nucleotide sequence ID" value="NZ_WJIE01000006.1"/>
</dbReference>
<dbReference type="SUPFAM" id="SSF50965">
    <property type="entry name" value="Galactose oxidase, central domain"/>
    <property type="match status" value="1"/>
</dbReference>
<name>A0A6N7PS51_9BACT</name>
<evidence type="ECO:0008006" key="4">
    <source>
        <dbReference type="Google" id="ProtNLM"/>
    </source>
</evidence>
<evidence type="ECO:0000313" key="2">
    <source>
        <dbReference type="EMBL" id="MRG94759.1"/>
    </source>
</evidence>